<evidence type="ECO:0000256" key="3">
    <source>
        <dbReference type="ARBA" id="ARBA00006071"/>
    </source>
</evidence>
<proteinExistence type="inferred from homology"/>
<comment type="similarity">
    <text evidence="3 11">Belongs to the PrsA family.</text>
</comment>
<keyword evidence="5 11" id="KW-0732">Signal</keyword>
<dbReference type="InterPro" id="IPR023059">
    <property type="entry name" value="Foldase_PrsA"/>
</dbReference>
<keyword evidence="16" id="KW-1185">Reference proteome</keyword>
<dbReference type="Gene3D" id="3.10.50.40">
    <property type="match status" value="1"/>
</dbReference>
<feature type="compositionally biased region" description="Basic and acidic residues" evidence="12">
    <location>
        <begin position="42"/>
        <end position="52"/>
    </location>
</feature>
<dbReference type="EC" id="5.2.1.8" evidence="11"/>
<reference evidence="15 16" key="1">
    <citation type="submission" date="2021-03" db="EMBL/GenBank/DDBJ databases">
        <title>Antimicrobial resistance genes in bacteria isolated from Japanese honey, and their potential for conferring macrolide and lincosamide resistance in the American foulbrood pathogen Paenibacillus larvae.</title>
        <authorList>
            <person name="Okamoto M."/>
            <person name="Kumagai M."/>
            <person name="Kanamori H."/>
            <person name="Takamatsu D."/>
        </authorList>
    </citation>
    <scope>NUCLEOTIDE SEQUENCE [LARGE SCALE GENOMIC DNA]</scope>
    <source>
        <strain evidence="15 16">J34TS1</strain>
    </source>
</reference>
<dbReference type="SUPFAM" id="SSF54534">
    <property type="entry name" value="FKBP-like"/>
    <property type="match status" value="1"/>
</dbReference>
<dbReference type="InterPro" id="IPR046357">
    <property type="entry name" value="PPIase_dom_sf"/>
</dbReference>
<sequence>MSEKEKDILNEEDLASNEQSGGNEGQAETEMKSGQSAAETPVPEKTEKETKAPAHHNAQAAGPKAAPVPPTPAPASGNKLWMGIALVLAVVLVVVLIKPPFGKGGGSETVATVNGEKITKDKLYNTLVKAGGAQTLDGIISETLVDQEASKKGIKITQEDIDKEMAFFKKNYGSEEEFKAALAQNGLTEEDFKDQMNMQVKLRKLLEPEVKVTDEDVKKYFEENKASFDTPEEVKASHILVATKEEAEEILKQLKNGADFATLAKEKSTDPGSKAKGGDLGYFGRNMMYKEFEDAAFKLKEGELSGVVKTQAGYHIIKKTGYKAAHTATLDEKKAEIKDRLIYQEIMQKAPTWLSEVKAKAKITNTLEEAQKKKEADASKQDAGKKESGK</sequence>
<evidence type="ECO:0000256" key="8">
    <source>
        <dbReference type="ARBA" id="ARBA00023139"/>
    </source>
</evidence>
<evidence type="ECO:0000256" key="4">
    <source>
        <dbReference type="ARBA" id="ARBA00022475"/>
    </source>
</evidence>
<keyword evidence="13" id="KW-0812">Transmembrane</keyword>
<comment type="catalytic activity">
    <reaction evidence="1 11">
        <text>[protein]-peptidylproline (omega=180) = [protein]-peptidylproline (omega=0)</text>
        <dbReference type="Rhea" id="RHEA:16237"/>
        <dbReference type="Rhea" id="RHEA-COMP:10747"/>
        <dbReference type="Rhea" id="RHEA-COMP:10748"/>
        <dbReference type="ChEBI" id="CHEBI:83833"/>
        <dbReference type="ChEBI" id="CHEBI:83834"/>
        <dbReference type="EC" id="5.2.1.8"/>
    </reaction>
</comment>
<dbReference type="GO" id="GO:0006457">
    <property type="term" value="P:protein folding"/>
    <property type="evidence" value="ECO:0007669"/>
    <property type="project" value="UniProtKB-UniRule"/>
</dbReference>
<dbReference type="Pfam" id="PF13624">
    <property type="entry name" value="SurA_N_3"/>
    <property type="match status" value="1"/>
</dbReference>
<evidence type="ECO:0000256" key="12">
    <source>
        <dbReference type="SAM" id="MobiDB-lite"/>
    </source>
</evidence>
<feature type="transmembrane region" description="Helical" evidence="13">
    <location>
        <begin position="80"/>
        <end position="97"/>
    </location>
</feature>
<comment type="caution">
    <text evidence="15">The sequence shown here is derived from an EMBL/GenBank/DDBJ whole genome shotgun (WGS) entry which is preliminary data.</text>
</comment>
<keyword evidence="4 11" id="KW-1003">Cell membrane</keyword>
<evidence type="ECO:0000256" key="1">
    <source>
        <dbReference type="ARBA" id="ARBA00000971"/>
    </source>
</evidence>
<dbReference type="GO" id="GO:0003755">
    <property type="term" value="F:peptidyl-prolyl cis-trans isomerase activity"/>
    <property type="evidence" value="ECO:0007669"/>
    <property type="project" value="UniProtKB-UniRule"/>
</dbReference>
<dbReference type="Proteomes" id="UP000682811">
    <property type="component" value="Unassembled WGS sequence"/>
</dbReference>
<dbReference type="PROSITE" id="PS01096">
    <property type="entry name" value="PPIC_PPIASE_1"/>
    <property type="match status" value="1"/>
</dbReference>
<evidence type="ECO:0000256" key="6">
    <source>
        <dbReference type="ARBA" id="ARBA00023110"/>
    </source>
</evidence>
<keyword evidence="8" id="KW-0564">Palmitate</keyword>
<dbReference type="Gene3D" id="1.10.4030.10">
    <property type="entry name" value="Porin chaperone SurA, peptide-binding domain"/>
    <property type="match status" value="1"/>
</dbReference>
<keyword evidence="13" id="KW-1133">Transmembrane helix</keyword>
<dbReference type="SUPFAM" id="SSF109998">
    <property type="entry name" value="Triger factor/SurA peptide-binding domain-like"/>
    <property type="match status" value="1"/>
</dbReference>
<dbReference type="InterPro" id="IPR050245">
    <property type="entry name" value="PrsA_foldase"/>
</dbReference>
<name>A0A920CT74_9BACL</name>
<evidence type="ECO:0000313" key="15">
    <source>
        <dbReference type="EMBL" id="GIO48163.1"/>
    </source>
</evidence>
<feature type="region of interest" description="Disordered" evidence="12">
    <location>
        <begin position="368"/>
        <end position="390"/>
    </location>
</feature>
<dbReference type="RefSeq" id="WP_212978855.1">
    <property type="nucleotide sequence ID" value="NZ_AP025343.1"/>
</dbReference>
<evidence type="ECO:0000313" key="16">
    <source>
        <dbReference type="Proteomes" id="UP000682811"/>
    </source>
</evidence>
<evidence type="ECO:0000256" key="5">
    <source>
        <dbReference type="ARBA" id="ARBA00022729"/>
    </source>
</evidence>
<comment type="function">
    <text evidence="11">Plays a major role in protein secretion by helping the post-translocational extracellular folding of several secreted proteins.</text>
</comment>
<dbReference type="PROSITE" id="PS50198">
    <property type="entry name" value="PPIC_PPIASE_2"/>
    <property type="match status" value="1"/>
</dbReference>
<keyword evidence="6 11" id="KW-0697">Rotamase</keyword>
<evidence type="ECO:0000256" key="7">
    <source>
        <dbReference type="ARBA" id="ARBA00023136"/>
    </source>
</evidence>
<evidence type="ECO:0000256" key="11">
    <source>
        <dbReference type="HAMAP-Rule" id="MF_01145"/>
    </source>
</evidence>
<evidence type="ECO:0000256" key="2">
    <source>
        <dbReference type="ARBA" id="ARBA00004193"/>
    </source>
</evidence>
<dbReference type="AlphaFoldDB" id="A0A920CT74"/>
<keyword evidence="7 11" id="KW-0472">Membrane</keyword>
<protein>
    <recommendedName>
        <fullName evidence="11">Foldase protein PrsA</fullName>
        <ecNumber evidence="11">5.2.1.8</ecNumber>
    </recommendedName>
</protein>
<dbReference type="EMBL" id="BORT01000011">
    <property type="protein sequence ID" value="GIO48163.1"/>
    <property type="molecule type" value="Genomic_DNA"/>
</dbReference>
<dbReference type="HAMAP" id="MF_01145">
    <property type="entry name" value="Foldase_PrsA"/>
    <property type="match status" value="1"/>
</dbReference>
<feature type="compositionally biased region" description="Basic and acidic residues" evidence="12">
    <location>
        <begin position="369"/>
        <end position="390"/>
    </location>
</feature>
<evidence type="ECO:0000259" key="14">
    <source>
        <dbReference type="PROSITE" id="PS50198"/>
    </source>
</evidence>
<gene>
    <name evidence="11" type="primary">prsA</name>
    <name evidence="15" type="ORF">J34TS1_29280</name>
</gene>
<dbReference type="GO" id="GO:0005886">
    <property type="term" value="C:plasma membrane"/>
    <property type="evidence" value="ECO:0007669"/>
    <property type="project" value="UniProtKB-SubCell"/>
</dbReference>
<evidence type="ECO:0000256" key="9">
    <source>
        <dbReference type="ARBA" id="ARBA00023235"/>
    </source>
</evidence>
<keyword evidence="10" id="KW-0449">Lipoprotein</keyword>
<dbReference type="PANTHER" id="PTHR47245:SF1">
    <property type="entry name" value="FOLDASE PROTEIN PRSA"/>
    <property type="match status" value="1"/>
</dbReference>
<evidence type="ECO:0000256" key="13">
    <source>
        <dbReference type="SAM" id="Phobius"/>
    </source>
</evidence>
<dbReference type="InterPro" id="IPR027304">
    <property type="entry name" value="Trigger_fact/SurA_dom_sf"/>
</dbReference>
<keyword evidence="9 11" id="KW-0413">Isomerase</keyword>
<accession>A0A920CT74</accession>
<evidence type="ECO:0000256" key="10">
    <source>
        <dbReference type="ARBA" id="ARBA00023288"/>
    </source>
</evidence>
<dbReference type="InterPro" id="IPR000297">
    <property type="entry name" value="PPIase_PpiC"/>
</dbReference>
<dbReference type="PANTHER" id="PTHR47245">
    <property type="entry name" value="PEPTIDYLPROLYL ISOMERASE"/>
    <property type="match status" value="1"/>
</dbReference>
<comment type="subcellular location">
    <subcellularLocation>
        <location evidence="2">Cell membrane</location>
        <topology evidence="2">Lipid-anchor</topology>
    </subcellularLocation>
</comment>
<dbReference type="InterPro" id="IPR023058">
    <property type="entry name" value="PPIase_PpiC_CS"/>
</dbReference>
<feature type="region of interest" description="Disordered" evidence="12">
    <location>
        <begin position="1"/>
        <end position="73"/>
    </location>
</feature>
<organism evidence="15 16">
    <name type="scientific">Paenibacillus azoreducens</name>
    <dbReference type="NCBI Taxonomy" id="116718"/>
    <lineage>
        <taxon>Bacteria</taxon>
        <taxon>Bacillati</taxon>
        <taxon>Bacillota</taxon>
        <taxon>Bacilli</taxon>
        <taxon>Bacillales</taxon>
        <taxon>Paenibacillaceae</taxon>
        <taxon>Paenibacillus</taxon>
    </lineage>
</organism>
<feature type="domain" description="PpiC" evidence="14">
    <location>
        <begin position="231"/>
        <end position="321"/>
    </location>
</feature>
<dbReference type="Pfam" id="PF13616">
    <property type="entry name" value="Rotamase_3"/>
    <property type="match status" value="1"/>
</dbReference>